<keyword evidence="2" id="KW-0456">Lyase</keyword>
<gene>
    <name evidence="2" type="primary">boxC</name>
    <name evidence="2" type="ORF">LZ495_20885</name>
</gene>
<dbReference type="RefSeq" id="WP_235054047.1">
    <property type="nucleotide sequence ID" value="NZ_JAKFHA010000012.1"/>
</dbReference>
<dbReference type="GO" id="GO:0006635">
    <property type="term" value="P:fatty acid beta-oxidation"/>
    <property type="evidence" value="ECO:0007669"/>
    <property type="project" value="TreeGrafter"/>
</dbReference>
<accession>A0AA41Q163</accession>
<dbReference type="EMBL" id="JAKFHA010000012">
    <property type="protein sequence ID" value="MCF2529658.1"/>
    <property type="molecule type" value="Genomic_DNA"/>
</dbReference>
<evidence type="ECO:0000313" key="2">
    <source>
        <dbReference type="EMBL" id="MCF2529658.1"/>
    </source>
</evidence>
<dbReference type="PANTHER" id="PTHR11941:SF54">
    <property type="entry name" value="ENOYL-COA HYDRATASE, MITOCHONDRIAL"/>
    <property type="match status" value="1"/>
</dbReference>
<proteinExistence type="predicted"/>
<comment type="caution">
    <text evidence="2">The sequence shown here is derived from an EMBL/GenBank/DDBJ whole genome shotgun (WGS) entry which is preliminary data.</text>
</comment>
<dbReference type="SUPFAM" id="SSF52096">
    <property type="entry name" value="ClpP/crotonase"/>
    <property type="match status" value="2"/>
</dbReference>
<evidence type="ECO:0000313" key="3">
    <source>
        <dbReference type="Proteomes" id="UP001165378"/>
    </source>
</evidence>
<feature type="region of interest" description="Disordered" evidence="1">
    <location>
        <begin position="226"/>
        <end position="245"/>
    </location>
</feature>
<evidence type="ECO:0000256" key="1">
    <source>
        <dbReference type="SAM" id="MobiDB-lite"/>
    </source>
</evidence>
<dbReference type="InterPro" id="IPR029045">
    <property type="entry name" value="ClpP/crotonase-like_dom_sf"/>
</dbReference>
<dbReference type="InterPro" id="IPR001753">
    <property type="entry name" value="Enoyl-CoA_hydra/iso"/>
</dbReference>
<dbReference type="Pfam" id="PF00378">
    <property type="entry name" value="ECH_1"/>
    <property type="match status" value="1"/>
</dbReference>
<protein>
    <submittedName>
        <fullName evidence="2">2,3-epoxybenzoyl-CoA dihydrolase</fullName>
        <ecNumber evidence="2">4.1.2.44</ecNumber>
    </submittedName>
</protein>
<organism evidence="2 3">
    <name type="scientific">Yinghuangia soli</name>
    <dbReference type="NCBI Taxonomy" id="2908204"/>
    <lineage>
        <taxon>Bacteria</taxon>
        <taxon>Bacillati</taxon>
        <taxon>Actinomycetota</taxon>
        <taxon>Actinomycetes</taxon>
        <taxon>Kitasatosporales</taxon>
        <taxon>Streptomycetaceae</taxon>
        <taxon>Yinghuangia</taxon>
    </lineage>
</organism>
<dbReference type="Proteomes" id="UP001165378">
    <property type="component" value="Unassembled WGS sequence"/>
</dbReference>
<dbReference type="CDD" id="cd06558">
    <property type="entry name" value="crotonase-like"/>
    <property type="match status" value="1"/>
</dbReference>
<name>A0AA41Q163_9ACTN</name>
<dbReference type="Gene3D" id="3.90.226.10">
    <property type="entry name" value="2-enoyl-CoA Hydratase, Chain A, domain 1"/>
    <property type="match status" value="2"/>
</dbReference>
<sequence>MPPGPVRFDVHPDTYRHWSLEIEGSVARLMLDVDEQGGLVPGYELKLNSYDLGVDIELYDALQRIRFEHPGVKAVVIGSAKDKVFCAGANIRMLAQSSHAWKVNFCKFTNETRNGMEDASAHSGLAFLAAVNGTAAGGGYELALACDEILLVDDGSSAVSLPEVPLLGVLPGTGGLVRVVDKRGVRKDLADVFATRADGVRGRTALDWGLVDEAVPRSRFAETVAQRAREAAERSPRPTDDGTEGVVLKPLVRSEGPDGIAYTHVAVVLDRAARTATITVAGPGAPPPDSPEAAVREGAGFWPLAMTRELDDAILHLRTNENTLGTWILKTAGDSDQVAAYDAFLSAHEGHWLIDETRHYLKRTLKRLDVTSRTLIALLEPGSCFAGPLLELALAADRQYMLDGVFEEEQDEQDGDAQPARLRMTAANFGAYPMGNGRTRLQSRFHGAPEHPDLLADHAGKDLAAAEALALGLVTFAPDDIDYADEVRLALEERAALSPDALTGMEANHRFTGPETPETKIFGRLSAWQNWIFNRPNAAGPEGALRSYGTGRRADFDTERV</sequence>
<feature type="compositionally biased region" description="Basic and acidic residues" evidence="1">
    <location>
        <begin position="227"/>
        <end position="240"/>
    </location>
</feature>
<dbReference type="InterPro" id="IPR017633">
    <property type="entry name" value="Benz-CoA_dihydrodiol_lyase"/>
</dbReference>
<reference evidence="2" key="1">
    <citation type="submission" date="2022-01" db="EMBL/GenBank/DDBJ databases">
        <title>Genome-Based Taxonomic Classification of the Phylum Actinobacteria.</title>
        <authorList>
            <person name="Gao Y."/>
        </authorList>
    </citation>
    <scope>NUCLEOTIDE SEQUENCE</scope>
    <source>
        <strain evidence="2">KLBMP 8922</strain>
    </source>
</reference>
<dbReference type="EC" id="4.1.2.44" evidence="2"/>
<dbReference type="GO" id="GO:0016829">
    <property type="term" value="F:lyase activity"/>
    <property type="evidence" value="ECO:0007669"/>
    <property type="project" value="UniProtKB-KW"/>
</dbReference>
<keyword evidence="3" id="KW-1185">Reference proteome</keyword>
<dbReference type="PANTHER" id="PTHR11941">
    <property type="entry name" value="ENOYL-COA HYDRATASE-RELATED"/>
    <property type="match status" value="1"/>
</dbReference>
<dbReference type="AlphaFoldDB" id="A0AA41Q163"/>
<dbReference type="NCBIfam" id="TIGR03222">
    <property type="entry name" value="benzo_boxC"/>
    <property type="match status" value="1"/>
</dbReference>